<dbReference type="Pfam" id="PF16116">
    <property type="entry name" value="DUF4832"/>
    <property type="match status" value="1"/>
</dbReference>
<evidence type="ECO:0000259" key="4">
    <source>
        <dbReference type="Pfam" id="PF16173"/>
    </source>
</evidence>
<accession>A0ABW3J214</accession>
<dbReference type="EMBL" id="JBHTIZ010000022">
    <property type="protein sequence ID" value="MFD0984480.1"/>
    <property type="molecule type" value="Genomic_DNA"/>
</dbReference>
<evidence type="ECO:0000313" key="6">
    <source>
        <dbReference type="Proteomes" id="UP001597051"/>
    </source>
</evidence>
<comment type="caution">
    <text evidence="5">The sequence shown here is derived from an EMBL/GenBank/DDBJ whole genome shotgun (WGS) entry which is preliminary data.</text>
</comment>
<dbReference type="InterPro" id="IPR032267">
    <property type="entry name" value="DUF4832"/>
</dbReference>
<evidence type="ECO:0000256" key="2">
    <source>
        <dbReference type="SAM" id="SignalP"/>
    </source>
</evidence>
<dbReference type="NCBIfam" id="TIGR04183">
    <property type="entry name" value="Por_Secre_tail"/>
    <property type="match status" value="1"/>
</dbReference>
<keyword evidence="6" id="KW-1185">Reference proteome</keyword>
<dbReference type="RefSeq" id="WP_379759087.1">
    <property type="nucleotide sequence ID" value="NZ_JBHSYB010000066.1"/>
</dbReference>
<proteinExistence type="predicted"/>
<dbReference type="Pfam" id="PF16173">
    <property type="entry name" value="DUF4874"/>
    <property type="match status" value="1"/>
</dbReference>
<feature type="domain" description="DUF4874" evidence="4">
    <location>
        <begin position="30"/>
        <end position="196"/>
    </location>
</feature>
<feature type="chain" id="PRO_5045536350" evidence="2">
    <location>
        <begin position="19"/>
        <end position="530"/>
    </location>
</feature>
<keyword evidence="1 2" id="KW-0732">Signal</keyword>
<gene>
    <name evidence="5" type="ORF">ACFQ0S_08350</name>
</gene>
<organism evidence="5 6">
    <name type="scientific">Flavobacterium myungsuense</name>
    <dbReference type="NCBI Taxonomy" id="651823"/>
    <lineage>
        <taxon>Bacteria</taxon>
        <taxon>Pseudomonadati</taxon>
        <taxon>Bacteroidota</taxon>
        <taxon>Flavobacteriia</taxon>
        <taxon>Flavobacteriales</taxon>
        <taxon>Flavobacteriaceae</taxon>
        <taxon>Flavobacterium</taxon>
    </lineage>
</organism>
<feature type="domain" description="DUF4832" evidence="3">
    <location>
        <begin position="220"/>
        <end position="412"/>
    </location>
</feature>
<evidence type="ECO:0000259" key="3">
    <source>
        <dbReference type="Pfam" id="PF16116"/>
    </source>
</evidence>
<name>A0ABW3J214_9FLAO</name>
<dbReference type="InterPro" id="IPR026444">
    <property type="entry name" value="Secre_tail"/>
</dbReference>
<evidence type="ECO:0000313" key="5">
    <source>
        <dbReference type="EMBL" id="MFD0984480.1"/>
    </source>
</evidence>
<dbReference type="Proteomes" id="UP001597051">
    <property type="component" value="Unassembled WGS sequence"/>
</dbReference>
<dbReference type="InterPro" id="IPR032379">
    <property type="entry name" value="DUF4874"/>
</dbReference>
<protein>
    <submittedName>
        <fullName evidence="5">DUF4832 domain-containing protein</fullName>
    </submittedName>
</protein>
<evidence type="ECO:0000256" key="1">
    <source>
        <dbReference type="ARBA" id="ARBA00022729"/>
    </source>
</evidence>
<feature type="signal peptide" evidence="2">
    <location>
        <begin position="1"/>
        <end position="18"/>
    </location>
</feature>
<sequence>MKKVLLMLLFTAALQAQTKSYVSSTENFSNPERGWYKYSKAQSTTTFSFLSQSSLTSSRINEKVTLILRIYDLGAFKNTPISQTFLDNILKDFNTLRLSGVKAIIRFRYTEVDAVDATKAQIISHIEQLKTITIPNQDVISNIEAGFIGQYGEWYYTNNFGNNGVVSAQNLADRKEIGLKILELAPDRMVAFRTPSFQQIISGTTSISPAEAYNGSAKSRVALHNDAFLSSASDVGTFKNTALEYPYLEGQSKYTFCGGESNQLNTTYQNCTNAVSMLNKFHYNYLNIGYYGATLDLWKTSGCYDEIQRRLGYRFELLNSTITNNDLTINLQNVGFGNVFNQRKAFIVLRNTSTNVEYSFPINSDVRLWHRGTQTQIVQNLNLDVPVGTYSLFLNLPDPQIANPLFSIQFANVGVWDATKGYNNLNQTYTKTTATVSITPEPIVITEPIIVVEPVVTSTPVVVEPVKITLINNSIITVTNLPVKEFTIEVYNLSGRLRSRSTNISNLRSGYYIVKVFSGGIIYTQKIYKV</sequence>
<reference evidence="6" key="1">
    <citation type="journal article" date="2019" name="Int. J. Syst. Evol. Microbiol.">
        <title>The Global Catalogue of Microorganisms (GCM) 10K type strain sequencing project: providing services to taxonomists for standard genome sequencing and annotation.</title>
        <authorList>
            <consortium name="The Broad Institute Genomics Platform"/>
            <consortium name="The Broad Institute Genome Sequencing Center for Infectious Disease"/>
            <person name="Wu L."/>
            <person name="Ma J."/>
        </authorList>
    </citation>
    <scope>NUCLEOTIDE SEQUENCE [LARGE SCALE GENOMIC DNA]</scope>
    <source>
        <strain evidence="6">CECT 7649</strain>
    </source>
</reference>